<name>M2Z882_9PROT</name>
<dbReference type="Proteomes" id="UP000011744">
    <property type="component" value="Unassembled WGS sequence"/>
</dbReference>
<proteinExistence type="predicted"/>
<keyword evidence="2" id="KW-1185">Reference proteome</keyword>
<dbReference type="STRING" id="1244869.H261_07793"/>
<organism evidence="1 2">
    <name type="scientific">Paramagnetospirillum caucaseum</name>
    <dbReference type="NCBI Taxonomy" id="1244869"/>
    <lineage>
        <taxon>Bacteria</taxon>
        <taxon>Pseudomonadati</taxon>
        <taxon>Pseudomonadota</taxon>
        <taxon>Alphaproteobacteria</taxon>
        <taxon>Rhodospirillales</taxon>
        <taxon>Magnetospirillaceae</taxon>
        <taxon>Paramagnetospirillum</taxon>
    </lineage>
</organism>
<comment type="caution">
    <text evidence="1">The sequence shown here is derived from an EMBL/GenBank/DDBJ whole genome shotgun (WGS) entry which is preliminary data.</text>
</comment>
<evidence type="ECO:0000313" key="2">
    <source>
        <dbReference type="Proteomes" id="UP000011744"/>
    </source>
</evidence>
<accession>M2Z882</accession>
<reference evidence="1 2" key="1">
    <citation type="journal article" date="2014" name="Genome Announc.">
        <title>Draft Genome Sequence of Magnetospirillum sp. Strain SO-1, a Freshwater Magnetotactic Bacterium Isolated from the Ol'khovka River, Russia.</title>
        <authorList>
            <person name="Grouzdev D.S."/>
            <person name="Dziuba M.V."/>
            <person name="Sukhacheva M.S."/>
            <person name="Mardanov A.V."/>
            <person name="Beletskiy A.V."/>
            <person name="Kuznetsov B.B."/>
            <person name="Skryabin K.G."/>
        </authorList>
    </citation>
    <scope>NUCLEOTIDE SEQUENCE [LARGE SCALE GENOMIC DNA]</scope>
    <source>
        <strain evidence="1 2">SO-1</strain>
    </source>
</reference>
<gene>
    <name evidence="1" type="ORF">H261_07793</name>
</gene>
<evidence type="ECO:0000313" key="1">
    <source>
        <dbReference type="EMBL" id="EME70515.1"/>
    </source>
</evidence>
<sequence length="494" mass="52893">MAAALDAAFERAAPVWLDLARTLGQSGDARLAHAPSAAGTISDLGLMLAWTLVVGDLAAGSEDVAVVCDDPWLFRHLAALPGVRAEGEPPPLHRREYLLALRGLASRLRVGLRMAMAAIALRRQRRLTRPGTPVLLVYGHPASRTDGFDAYFGPLMQNIPSLGRMLHVDCLPERARALEDGGRTLSLHGFGSPLYALTRLWSARWRPRCHGPHSWLLRRAAALESGGGQAAMIRWQIHCQRRWLDAAKPAVVAWPWENHGWERDFAAACRRRGIATIGCQHATIGRHELNHAAHSLNDPALELPDRISAVGPAAARRLAEWGIPASHLVIGGVWRFAPAAPLPFDPAGPVFLALPAQTDIARQMIAAGRRLGAADHRVLVREHPMTPVGFKPEPGMEAASGSLPQVGAVRAVVFAATTVGLEALLAGLPVVRFLPEGILANDILPDRPPVPAADAEGLAEAVVMARPVAGLAESDVFIPAGTAAWRQWLTGGTP</sequence>
<dbReference type="PATRIC" id="fig|1244869.3.peg.1574"/>
<protein>
    <submittedName>
        <fullName evidence="1">Uncharacterized protein</fullName>
    </submittedName>
</protein>
<dbReference type="AlphaFoldDB" id="M2Z882"/>
<dbReference type="EMBL" id="AONQ01000016">
    <property type="protein sequence ID" value="EME70515.1"/>
    <property type="molecule type" value="Genomic_DNA"/>
</dbReference>